<keyword evidence="6 13" id="KW-0472">Membrane</keyword>
<dbReference type="PANTHER" id="PTHR47529:SF1">
    <property type="entry name" value="PERIPLASMIC CHAPERONE PPID"/>
    <property type="match status" value="1"/>
</dbReference>
<keyword evidence="11" id="KW-0697">Rotamase</keyword>
<comment type="similarity">
    <text evidence="8">Belongs to the PpiD chaperone family.</text>
</comment>
<sequence>MLQKIRDRAHGWTVKVIVGLIALTFAFFGVESIVGAFTSNSNDAATVNGESISEGQLQTQLQRAVRSGQVPPDQQREARSDILDQMITRTLLRQYAHEGDMTFAKQQMDQLIVGRSEFQNEQGHFSSDIYQRRLASAGYTPQSFRRQLQDDMLIRQLQQGLATGSFVLPAEQQRMATLIHQTRTFRYAALDENSITIPSVSEAQLKQWYQSHQADYQRPEQVKLNYVILDRQQMAQEVDVDDQKLHQLYEQRRAQAPRHVSDIVVSFGQQRSEAEAHKRMEMIRSKLANDESFAALARQYSDDPTSARQGGDLGVVTEGIFGQKFDQTVNGLDVGQTSQPIVLDNALHLIRVTGVDIPPFEEIRDQLVQQAQENVVGSDFDDRVQQLKDKSFSAEDLASVAQSMGLELKHSDWLSQNTEDPLFSQPGVMKAAFSDDVLHNGYNSEVLELGDEQRMVLRVADHREATTLPFDQVRDRVRQAVEQHERQQQLAEHAQELVQQLRNGQKTQLNWQQIDSVTRRSGSDVDPDIIDAVFAMPRPEQGGTTYTHFSDNGRQVIVALQQVGQAEDNDDSNRIHSGLRSLEVQTAIDGLTSSLRQDADIKRH</sequence>
<dbReference type="Gene3D" id="1.10.4030.10">
    <property type="entry name" value="Porin chaperone SurA, peptide-binding domain"/>
    <property type="match status" value="1"/>
</dbReference>
<keyword evidence="16" id="KW-1185">Reference proteome</keyword>
<proteinExistence type="inferred from homology"/>
<keyword evidence="12" id="KW-0175">Coiled coil</keyword>
<dbReference type="KEGG" id="kuy:FY550_07725"/>
<protein>
    <recommendedName>
        <fullName evidence="9">Periplasmic chaperone PpiD</fullName>
    </recommendedName>
    <alternativeName>
        <fullName evidence="10">Periplasmic folding chaperone</fullName>
    </alternativeName>
</protein>
<dbReference type="Pfam" id="PF00639">
    <property type="entry name" value="Rotamase"/>
    <property type="match status" value="1"/>
</dbReference>
<evidence type="ECO:0000256" key="3">
    <source>
        <dbReference type="ARBA" id="ARBA00022519"/>
    </source>
</evidence>
<evidence type="ECO:0000259" key="14">
    <source>
        <dbReference type="PROSITE" id="PS50198"/>
    </source>
</evidence>
<dbReference type="Pfam" id="PF13624">
    <property type="entry name" value="SurA_N_3"/>
    <property type="match status" value="1"/>
</dbReference>
<keyword evidence="11 15" id="KW-0413">Isomerase</keyword>
<evidence type="ECO:0000256" key="2">
    <source>
        <dbReference type="ARBA" id="ARBA00022475"/>
    </source>
</evidence>
<keyword evidence="2" id="KW-1003">Cell membrane</keyword>
<keyword evidence="7" id="KW-0143">Chaperone</keyword>
<keyword evidence="3" id="KW-0997">Cell inner membrane</keyword>
<evidence type="ECO:0000256" key="5">
    <source>
        <dbReference type="ARBA" id="ARBA00022989"/>
    </source>
</evidence>
<keyword evidence="5 13" id="KW-1133">Transmembrane helix</keyword>
<dbReference type="InterPro" id="IPR052029">
    <property type="entry name" value="PpiD_chaperone"/>
</dbReference>
<organism evidence="15 16">
    <name type="scientific">Kushneria phosphatilytica</name>
    <dbReference type="NCBI Taxonomy" id="657387"/>
    <lineage>
        <taxon>Bacteria</taxon>
        <taxon>Pseudomonadati</taxon>
        <taxon>Pseudomonadota</taxon>
        <taxon>Gammaproteobacteria</taxon>
        <taxon>Oceanospirillales</taxon>
        <taxon>Halomonadaceae</taxon>
        <taxon>Kushneria</taxon>
    </lineage>
</organism>
<evidence type="ECO:0000256" key="13">
    <source>
        <dbReference type="SAM" id="Phobius"/>
    </source>
</evidence>
<gene>
    <name evidence="15" type="ORF">FY550_07725</name>
</gene>
<dbReference type="PANTHER" id="PTHR47529">
    <property type="entry name" value="PEPTIDYL-PROLYL CIS-TRANS ISOMERASE D"/>
    <property type="match status" value="1"/>
</dbReference>
<reference evidence="15 16" key="1">
    <citation type="submission" date="2019-08" db="EMBL/GenBank/DDBJ databases">
        <title>Complete genome sequence of Kushneria sp. YCWA18, a halophilic phosphate-solubilizing bacterium isolated from Daqiao saltern in China.</title>
        <authorList>
            <person name="Du G.-X."/>
            <person name="Qu L.-Y."/>
        </authorList>
    </citation>
    <scope>NUCLEOTIDE SEQUENCE [LARGE SCALE GENOMIC DNA]</scope>
    <source>
        <strain evidence="15 16">YCWA18</strain>
    </source>
</reference>
<dbReference type="InterPro" id="IPR046357">
    <property type="entry name" value="PPIase_dom_sf"/>
</dbReference>
<dbReference type="Proteomes" id="UP000322553">
    <property type="component" value="Chromosome"/>
</dbReference>
<dbReference type="PROSITE" id="PS50198">
    <property type="entry name" value="PPIC_PPIASE_2"/>
    <property type="match status" value="1"/>
</dbReference>
<evidence type="ECO:0000256" key="11">
    <source>
        <dbReference type="PROSITE-ProRule" id="PRU00278"/>
    </source>
</evidence>
<keyword evidence="4 13" id="KW-0812">Transmembrane</keyword>
<feature type="coiled-coil region" evidence="12">
    <location>
        <begin position="474"/>
        <end position="504"/>
    </location>
</feature>
<dbReference type="Gene3D" id="3.10.50.40">
    <property type="match status" value="1"/>
</dbReference>
<evidence type="ECO:0000256" key="8">
    <source>
        <dbReference type="ARBA" id="ARBA00038408"/>
    </source>
</evidence>
<dbReference type="AlphaFoldDB" id="A0A5C1A274"/>
<evidence type="ECO:0000313" key="15">
    <source>
        <dbReference type="EMBL" id="QEL11025.1"/>
    </source>
</evidence>
<accession>A0A5C1A274</accession>
<dbReference type="RefSeq" id="WP_149054456.1">
    <property type="nucleotide sequence ID" value="NZ_CP043420.1"/>
</dbReference>
<comment type="subcellular location">
    <subcellularLocation>
        <location evidence="1">Cell inner membrane</location>
        <topology evidence="1">Single-pass type II membrane protein</topology>
        <orientation evidence="1">Periplasmic side</orientation>
    </subcellularLocation>
</comment>
<evidence type="ECO:0000256" key="10">
    <source>
        <dbReference type="ARBA" id="ARBA00042775"/>
    </source>
</evidence>
<evidence type="ECO:0000256" key="6">
    <source>
        <dbReference type="ARBA" id="ARBA00023136"/>
    </source>
</evidence>
<dbReference type="InterPro" id="IPR000297">
    <property type="entry name" value="PPIase_PpiC"/>
</dbReference>
<dbReference type="InterPro" id="IPR027304">
    <property type="entry name" value="Trigger_fact/SurA_dom_sf"/>
</dbReference>
<dbReference type="SUPFAM" id="SSF54534">
    <property type="entry name" value="FKBP-like"/>
    <property type="match status" value="1"/>
</dbReference>
<evidence type="ECO:0000256" key="12">
    <source>
        <dbReference type="SAM" id="Coils"/>
    </source>
</evidence>
<evidence type="ECO:0000313" key="16">
    <source>
        <dbReference type="Proteomes" id="UP000322553"/>
    </source>
</evidence>
<name>A0A5C1A274_9GAMM</name>
<feature type="transmembrane region" description="Helical" evidence="13">
    <location>
        <begin position="12"/>
        <end position="30"/>
    </location>
</feature>
<dbReference type="GO" id="GO:0003755">
    <property type="term" value="F:peptidyl-prolyl cis-trans isomerase activity"/>
    <property type="evidence" value="ECO:0007669"/>
    <property type="project" value="UniProtKB-KW"/>
</dbReference>
<dbReference type="InterPro" id="IPR023058">
    <property type="entry name" value="PPIase_PpiC_CS"/>
</dbReference>
<evidence type="ECO:0000256" key="7">
    <source>
        <dbReference type="ARBA" id="ARBA00023186"/>
    </source>
</evidence>
<evidence type="ECO:0000256" key="1">
    <source>
        <dbReference type="ARBA" id="ARBA00004382"/>
    </source>
</evidence>
<evidence type="ECO:0000256" key="4">
    <source>
        <dbReference type="ARBA" id="ARBA00022692"/>
    </source>
</evidence>
<dbReference type="GO" id="GO:0005886">
    <property type="term" value="C:plasma membrane"/>
    <property type="evidence" value="ECO:0007669"/>
    <property type="project" value="UniProtKB-SubCell"/>
</dbReference>
<feature type="domain" description="PpiC" evidence="14">
    <location>
        <begin position="255"/>
        <end position="354"/>
    </location>
</feature>
<dbReference type="EMBL" id="CP043420">
    <property type="protein sequence ID" value="QEL11025.1"/>
    <property type="molecule type" value="Genomic_DNA"/>
</dbReference>
<dbReference type="PROSITE" id="PS01096">
    <property type="entry name" value="PPIC_PPIASE_1"/>
    <property type="match status" value="1"/>
</dbReference>
<dbReference type="SUPFAM" id="SSF109998">
    <property type="entry name" value="Triger factor/SurA peptide-binding domain-like"/>
    <property type="match status" value="1"/>
</dbReference>
<evidence type="ECO:0000256" key="9">
    <source>
        <dbReference type="ARBA" id="ARBA00040743"/>
    </source>
</evidence>